<dbReference type="EMBL" id="FNVA01000002">
    <property type="protein sequence ID" value="SEF89835.1"/>
    <property type="molecule type" value="Genomic_DNA"/>
</dbReference>
<dbReference type="RefSeq" id="WP_103932235.1">
    <property type="nucleotide sequence ID" value="NZ_FNVA01000002.1"/>
</dbReference>
<organism evidence="5 6">
    <name type="scientific">Bryocella elongata</name>
    <dbReference type="NCBI Taxonomy" id="863522"/>
    <lineage>
        <taxon>Bacteria</taxon>
        <taxon>Pseudomonadati</taxon>
        <taxon>Acidobacteriota</taxon>
        <taxon>Terriglobia</taxon>
        <taxon>Terriglobales</taxon>
        <taxon>Acidobacteriaceae</taxon>
        <taxon>Bryocella</taxon>
    </lineage>
</organism>
<feature type="binding site" evidence="2">
    <location>
        <begin position="199"/>
        <end position="206"/>
    </location>
    <ligand>
        <name>ATP</name>
        <dbReference type="ChEBI" id="CHEBI:30616"/>
    </ligand>
</feature>
<dbReference type="Proteomes" id="UP000236728">
    <property type="component" value="Unassembled WGS sequence"/>
</dbReference>
<proteinExistence type="predicted"/>
<feature type="site" description="Important for autoinhibition of adenylyltransferase activity" evidence="3">
    <location>
        <position position="62"/>
    </location>
</feature>
<dbReference type="InterPro" id="IPR003812">
    <property type="entry name" value="Fido"/>
</dbReference>
<dbReference type="GO" id="GO:0005524">
    <property type="term" value="F:ATP binding"/>
    <property type="evidence" value="ECO:0007669"/>
    <property type="project" value="UniProtKB-KW"/>
</dbReference>
<dbReference type="PROSITE" id="PS51459">
    <property type="entry name" value="FIDO"/>
    <property type="match status" value="1"/>
</dbReference>
<dbReference type="PANTHER" id="PTHR13504">
    <property type="entry name" value="FIDO DOMAIN-CONTAINING PROTEIN DDB_G0283145"/>
    <property type="match status" value="1"/>
</dbReference>
<evidence type="ECO:0000313" key="6">
    <source>
        <dbReference type="Proteomes" id="UP000236728"/>
    </source>
</evidence>
<keyword evidence="6" id="KW-1185">Reference proteome</keyword>
<evidence type="ECO:0000256" key="3">
    <source>
        <dbReference type="PIRSR" id="PIRSR640198-3"/>
    </source>
</evidence>
<keyword evidence="2" id="KW-0547">Nucleotide-binding</keyword>
<protein>
    <submittedName>
        <fullName evidence="5">Fic family protein</fullName>
    </submittedName>
</protein>
<dbReference type="InterPro" id="IPR036597">
    <property type="entry name" value="Fido-like_dom_sf"/>
</dbReference>
<dbReference type="Gene3D" id="1.10.3290.10">
    <property type="entry name" value="Fido-like domain"/>
    <property type="match status" value="1"/>
</dbReference>
<dbReference type="PANTHER" id="PTHR13504:SF38">
    <property type="entry name" value="FIDO DOMAIN-CONTAINING PROTEIN"/>
    <property type="match status" value="1"/>
</dbReference>
<dbReference type="AlphaFoldDB" id="A0A1H5VR70"/>
<keyword evidence="2" id="KW-0067">ATP-binding</keyword>
<evidence type="ECO:0000256" key="2">
    <source>
        <dbReference type="PIRSR" id="PIRSR640198-2"/>
    </source>
</evidence>
<gene>
    <name evidence="5" type="ORF">SAMN05421819_1279</name>
</gene>
<dbReference type="SUPFAM" id="SSF140931">
    <property type="entry name" value="Fic-like"/>
    <property type="match status" value="1"/>
</dbReference>
<sequence length="371" mass="41822">MAKERIGGFAPTFGISPATAANLMRIEAVRQTIGTLPINPRVLASLRETARLFSTHYSTMIEGNRLTQEQVGRVISAEQHFAGRERDEAEVKGYYAALDEVERLTERQGAVSEATIQKLHALVMAGGKTRVRPTPYRDGQNVIRDSRSSGIVYMPPEAKDVPTLMKEFVGWINIKDDLPVPIRAGIAHYQFATIHPYYDGNGRTARLLTTLILHLGGYGLKGLYALEEYYARGLKDYYEALTIGPSHNYYMGRASADITRWVSYFIDGMAVSFQKVKEQAQAESTRGAIDQSRLLRTLDARQRKVLALFRDSREISAKEIGTLFGFQPRTAALLCQRWVESNFLIPTSMARKTRRYRLADQYEAMIEGRLN</sequence>
<dbReference type="InterPro" id="IPR040198">
    <property type="entry name" value="Fido_containing"/>
</dbReference>
<reference evidence="5 6" key="1">
    <citation type="submission" date="2016-10" db="EMBL/GenBank/DDBJ databases">
        <authorList>
            <person name="de Groot N.N."/>
        </authorList>
    </citation>
    <scope>NUCLEOTIDE SEQUENCE [LARGE SCALE GENOMIC DNA]</scope>
    <source>
        <strain evidence="5 6">DSM 22489</strain>
    </source>
</reference>
<dbReference type="Pfam" id="PF02661">
    <property type="entry name" value="Fic"/>
    <property type="match status" value="1"/>
</dbReference>
<dbReference type="OrthoDB" id="9813719at2"/>
<evidence type="ECO:0000313" key="5">
    <source>
        <dbReference type="EMBL" id="SEF89835.1"/>
    </source>
</evidence>
<feature type="active site" evidence="1">
    <location>
        <position position="195"/>
    </location>
</feature>
<evidence type="ECO:0000259" key="4">
    <source>
        <dbReference type="PROSITE" id="PS51459"/>
    </source>
</evidence>
<accession>A0A1H5VR70</accession>
<feature type="domain" description="Fido" evidence="4">
    <location>
        <begin position="111"/>
        <end position="264"/>
    </location>
</feature>
<name>A0A1H5VR70_9BACT</name>
<evidence type="ECO:0000256" key="1">
    <source>
        <dbReference type="PIRSR" id="PIRSR640198-1"/>
    </source>
</evidence>